<dbReference type="AlphaFoldDB" id="A0A9P7S2D2"/>
<dbReference type="RefSeq" id="XP_043010609.1">
    <property type="nucleotide sequence ID" value="XM_043152523.1"/>
</dbReference>
<dbReference type="InterPro" id="IPR013595">
    <property type="entry name" value="Pept_S33_TAP-like_C"/>
</dbReference>
<keyword evidence="2" id="KW-0378">Hydrolase</keyword>
<evidence type="ECO:0000259" key="4">
    <source>
        <dbReference type="Pfam" id="PF00561"/>
    </source>
</evidence>
<organism evidence="6 7">
    <name type="scientific">Marasmius oreades</name>
    <name type="common">fairy-ring Marasmius</name>
    <dbReference type="NCBI Taxonomy" id="181124"/>
    <lineage>
        <taxon>Eukaryota</taxon>
        <taxon>Fungi</taxon>
        <taxon>Dikarya</taxon>
        <taxon>Basidiomycota</taxon>
        <taxon>Agaricomycotina</taxon>
        <taxon>Agaricomycetes</taxon>
        <taxon>Agaricomycetidae</taxon>
        <taxon>Agaricales</taxon>
        <taxon>Marasmiineae</taxon>
        <taxon>Marasmiaceae</taxon>
        <taxon>Marasmius</taxon>
    </lineage>
</organism>
<evidence type="ECO:0000256" key="3">
    <source>
        <dbReference type="SAM" id="SignalP"/>
    </source>
</evidence>
<dbReference type="Pfam" id="PF08386">
    <property type="entry name" value="Abhydrolase_4"/>
    <property type="match status" value="1"/>
</dbReference>
<evidence type="ECO:0000256" key="2">
    <source>
        <dbReference type="ARBA" id="ARBA00022801"/>
    </source>
</evidence>
<feature type="domain" description="Peptidase S33 tripeptidyl aminopeptidase-like C-terminal" evidence="5">
    <location>
        <begin position="429"/>
        <end position="522"/>
    </location>
</feature>
<dbReference type="Pfam" id="PF00561">
    <property type="entry name" value="Abhydrolase_1"/>
    <property type="match status" value="1"/>
</dbReference>
<reference evidence="6" key="1">
    <citation type="journal article" date="2021" name="Genome Biol. Evol.">
        <title>The assembled and annotated genome of the fairy-ring fungus Marasmius oreades.</title>
        <authorList>
            <person name="Hiltunen M."/>
            <person name="Ament-Velasquez S.L."/>
            <person name="Johannesson H."/>
        </authorList>
    </citation>
    <scope>NUCLEOTIDE SEQUENCE</scope>
    <source>
        <strain evidence="6">03SP1</strain>
    </source>
</reference>
<dbReference type="OrthoDB" id="425534at2759"/>
<dbReference type="GO" id="GO:0016787">
    <property type="term" value="F:hydrolase activity"/>
    <property type="evidence" value="ECO:0007669"/>
    <property type="project" value="UniProtKB-KW"/>
</dbReference>
<dbReference type="Proteomes" id="UP001049176">
    <property type="component" value="Chromosome 4"/>
</dbReference>
<evidence type="ECO:0000313" key="6">
    <source>
        <dbReference type="EMBL" id="KAG7094139.1"/>
    </source>
</evidence>
<dbReference type="KEGG" id="more:E1B28_007751"/>
<dbReference type="GeneID" id="66076827"/>
<gene>
    <name evidence="6" type="ORF">E1B28_007751</name>
</gene>
<protein>
    <submittedName>
        <fullName evidence="6">Uncharacterized protein</fullName>
    </submittedName>
</protein>
<comment type="caution">
    <text evidence="6">The sequence shown here is derived from an EMBL/GenBank/DDBJ whole genome shotgun (WGS) entry which is preliminary data.</text>
</comment>
<evidence type="ECO:0000256" key="1">
    <source>
        <dbReference type="ARBA" id="ARBA00010088"/>
    </source>
</evidence>
<keyword evidence="7" id="KW-1185">Reference proteome</keyword>
<dbReference type="Gene3D" id="3.40.50.1820">
    <property type="entry name" value="alpha/beta hydrolase"/>
    <property type="match status" value="1"/>
</dbReference>
<proteinExistence type="inferred from homology"/>
<keyword evidence="3" id="KW-0732">Signal</keyword>
<comment type="similarity">
    <text evidence="1">Belongs to the peptidase S33 family.</text>
</comment>
<evidence type="ECO:0000259" key="5">
    <source>
        <dbReference type="Pfam" id="PF08386"/>
    </source>
</evidence>
<feature type="signal peptide" evidence="3">
    <location>
        <begin position="1"/>
        <end position="26"/>
    </location>
</feature>
<dbReference type="InterPro" id="IPR000073">
    <property type="entry name" value="AB_hydrolase_1"/>
</dbReference>
<sequence length="569" mass="62179">MHFQHVSKQRFFTGVCLLALTSVAFAAENDTQSWSEASWLQIQPSKDLKWIDCYTGLQCARLQVPLNYSDPGGETAAIALTRLPANVSSADSTEYLGPILFNPGGPGGSGVDLIVELGAKLQVILGPRFDLVGFDPRGIHRSTPAISFYESTEERLMWNFTPEIELNRSDTMSIAAFVARAQITGSLAAQRDKNVLAHMNTDHTARDMLSINAAYGRDKIQYWGFSYGSILGATFAAMFPDKIHRLAIDGVMDSDADYYNMRWLGNVLDTDKTLHWFFKACLEEGPEACPFHEPSIEAMENKLNAIYASLIKSPIPVQTSKSYGLADYPALRTVLYNLFYAPAAWPAMAQGLQDLSKGNATILYSIFDQPRFKCSCDTTPFPPAPEALVALTCNDGEVVPSGLEEAERHYNEAVSNFGSWASLFAGFRNSCGGWPRSLPKNQFRGPVTAQNTSVPLLIIGNTADPATPIEGARNVTSKFPGSVLLTQDSPGHASINAPSTCTAMHVREYFVNGTLPPEGTVCPMDGFIFKKAPASKRGETSREAAEILEALKSIASSRVDRRRLPPLHV</sequence>
<name>A0A9P7S2D2_9AGAR</name>
<dbReference type="SUPFAM" id="SSF53474">
    <property type="entry name" value="alpha/beta-Hydrolases"/>
    <property type="match status" value="1"/>
</dbReference>
<dbReference type="InterPro" id="IPR029058">
    <property type="entry name" value="AB_hydrolase_fold"/>
</dbReference>
<feature type="domain" description="AB hydrolase-1" evidence="4">
    <location>
        <begin position="98"/>
        <end position="257"/>
    </location>
</feature>
<dbReference type="InterPro" id="IPR051601">
    <property type="entry name" value="Serine_prot/Carboxylest_S33"/>
</dbReference>
<dbReference type="PANTHER" id="PTHR43248:SF25">
    <property type="entry name" value="AB HYDROLASE-1 DOMAIN-CONTAINING PROTEIN-RELATED"/>
    <property type="match status" value="1"/>
</dbReference>
<accession>A0A9P7S2D2</accession>
<dbReference type="EMBL" id="CM032184">
    <property type="protein sequence ID" value="KAG7094139.1"/>
    <property type="molecule type" value="Genomic_DNA"/>
</dbReference>
<feature type="chain" id="PRO_5040459864" evidence="3">
    <location>
        <begin position="27"/>
        <end position="569"/>
    </location>
</feature>
<dbReference type="PANTHER" id="PTHR43248">
    <property type="entry name" value="2-SUCCINYL-6-HYDROXY-2,4-CYCLOHEXADIENE-1-CARBOXYLATE SYNTHASE"/>
    <property type="match status" value="1"/>
</dbReference>
<evidence type="ECO:0000313" key="7">
    <source>
        <dbReference type="Proteomes" id="UP001049176"/>
    </source>
</evidence>